<feature type="transmembrane region" description="Helical" evidence="7">
    <location>
        <begin position="404"/>
        <end position="422"/>
    </location>
</feature>
<feature type="transmembrane region" description="Helical" evidence="7">
    <location>
        <begin position="194"/>
        <end position="214"/>
    </location>
</feature>
<dbReference type="AlphaFoldDB" id="A0A8J3X4N1"/>
<feature type="transmembrane region" description="Helical" evidence="7">
    <location>
        <begin position="48"/>
        <end position="72"/>
    </location>
</feature>
<comment type="subcellular location">
    <subcellularLocation>
        <location evidence="1">Cell membrane</location>
        <topology evidence="1">Multi-pass membrane protein</topology>
    </subcellularLocation>
</comment>
<evidence type="ECO:0000256" key="6">
    <source>
        <dbReference type="SAM" id="MobiDB-lite"/>
    </source>
</evidence>
<evidence type="ECO:0000313" key="8">
    <source>
        <dbReference type="EMBL" id="GII23958.1"/>
    </source>
</evidence>
<protein>
    <recommendedName>
        <fullName evidence="10">O-antigen/teichoic acid export membrane protein</fullName>
    </recommendedName>
</protein>
<feature type="transmembrane region" description="Helical" evidence="7">
    <location>
        <begin position="121"/>
        <end position="147"/>
    </location>
</feature>
<feature type="transmembrane region" description="Helical" evidence="7">
    <location>
        <begin position="333"/>
        <end position="357"/>
    </location>
</feature>
<dbReference type="EMBL" id="BOON01000032">
    <property type="protein sequence ID" value="GII23958.1"/>
    <property type="molecule type" value="Genomic_DNA"/>
</dbReference>
<keyword evidence="5 7" id="KW-0472">Membrane</keyword>
<organism evidence="8 9">
    <name type="scientific">Planosporangium mesophilum</name>
    <dbReference type="NCBI Taxonomy" id="689768"/>
    <lineage>
        <taxon>Bacteria</taxon>
        <taxon>Bacillati</taxon>
        <taxon>Actinomycetota</taxon>
        <taxon>Actinomycetes</taxon>
        <taxon>Micromonosporales</taxon>
        <taxon>Micromonosporaceae</taxon>
        <taxon>Planosporangium</taxon>
    </lineage>
</organism>
<dbReference type="InterPro" id="IPR050833">
    <property type="entry name" value="Poly_Biosynth_Transport"/>
</dbReference>
<proteinExistence type="predicted"/>
<feature type="transmembrane region" description="Helical" evidence="7">
    <location>
        <begin position="159"/>
        <end position="182"/>
    </location>
</feature>
<reference evidence="8" key="1">
    <citation type="submission" date="2021-01" db="EMBL/GenBank/DDBJ databases">
        <title>Whole genome shotgun sequence of Planosporangium mesophilum NBRC 109066.</title>
        <authorList>
            <person name="Komaki H."/>
            <person name="Tamura T."/>
        </authorList>
    </citation>
    <scope>NUCLEOTIDE SEQUENCE</scope>
    <source>
        <strain evidence="8">NBRC 109066</strain>
    </source>
</reference>
<dbReference type="PANTHER" id="PTHR30250:SF11">
    <property type="entry name" value="O-ANTIGEN TRANSPORTER-RELATED"/>
    <property type="match status" value="1"/>
</dbReference>
<accession>A0A8J3X4N1</accession>
<feature type="transmembrane region" description="Helical" evidence="7">
    <location>
        <begin position="220"/>
        <end position="237"/>
    </location>
</feature>
<feature type="transmembrane region" description="Helical" evidence="7">
    <location>
        <begin position="267"/>
        <end position="287"/>
    </location>
</feature>
<gene>
    <name evidence="8" type="ORF">Pme01_35550</name>
</gene>
<feature type="region of interest" description="Disordered" evidence="6">
    <location>
        <begin position="458"/>
        <end position="518"/>
    </location>
</feature>
<sequence length="518" mass="54214">MTFYQSGSATGGEDPLLQALRWRTVYESQNAATPRNRLKRAVRRNGDLLSNSGSLMATSVLTSAVGFAYWWVAAREFPASAVGSVSAAVSAMTLVGVLGMFGMGTLLLAELPRMAERRWNLITTCLLVSGTVAAVGGVVYEGLAYFLNSGLRESLGSPLTAVLLLIGMSVNAATLVLDEGLVGLLRGRLQLIRNAYFAVGKLVLLGVLALLPITVTGTDILFTWVAGIFLSVGLLALHRRSRIGAVAVRPDLSMLRGLGRHALDHNLLNLALFLPRTMLPLVVTAVLSTRATAAFYTAWMVISVLAMIPGNVATTLLAVASGDGAALRSKVRMALLVSMGIGLPVSTLVAVLAHPIMATFGDSYAAAAAGALSILALTFGATVIRQLFVALSRLQGRTRRASMYALLAGVGEILAAWYGAAHGGLTSLAMWLAGVFVLQGVFMAPAVLRVALGKPVRTPAAEPSQPEATRPEAAQPAPAQPAPAQPAPSASTPRPAHADAPTVQFRLDDGYTWSGEAR</sequence>
<dbReference type="RefSeq" id="WP_168116106.1">
    <property type="nucleotide sequence ID" value="NZ_BOON01000032.1"/>
</dbReference>
<comment type="caution">
    <text evidence="8">The sequence shown here is derived from an EMBL/GenBank/DDBJ whole genome shotgun (WGS) entry which is preliminary data.</text>
</comment>
<keyword evidence="9" id="KW-1185">Reference proteome</keyword>
<feature type="compositionally biased region" description="Low complexity" evidence="6">
    <location>
        <begin position="465"/>
        <end position="477"/>
    </location>
</feature>
<feature type="transmembrane region" description="Helical" evidence="7">
    <location>
        <begin position="428"/>
        <end position="448"/>
    </location>
</feature>
<dbReference type="GO" id="GO:0005886">
    <property type="term" value="C:plasma membrane"/>
    <property type="evidence" value="ECO:0007669"/>
    <property type="project" value="UniProtKB-SubCell"/>
</dbReference>
<evidence type="ECO:0008006" key="10">
    <source>
        <dbReference type="Google" id="ProtNLM"/>
    </source>
</evidence>
<name>A0A8J3X4N1_9ACTN</name>
<evidence type="ECO:0000256" key="3">
    <source>
        <dbReference type="ARBA" id="ARBA00022692"/>
    </source>
</evidence>
<dbReference type="PANTHER" id="PTHR30250">
    <property type="entry name" value="PST FAMILY PREDICTED COLANIC ACID TRANSPORTER"/>
    <property type="match status" value="1"/>
</dbReference>
<evidence type="ECO:0000256" key="5">
    <source>
        <dbReference type="ARBA" id="ARBA00023136"/>
    </source>
</evidence>
<keyword evidence="4 7" id="KW-1133">Transmembrane helix</keyword>
<evidence type="ECO:0000256" key="2">
    <source>
        <dbReference type="ARBA" id="ARBA00022475"/>
    </source>
</evidence>
<dbReference type="Proteomes" id="UP000599074">
    <property type="component" value="Unassembled WGS sequence"/>
</dbReference>
<feature type="transmembrane region" description="Helical" evidence="7">
    <location>
        <begin position="363"/>
        <end position="384"/>
    </location>
</feature>
<evidence type="ECO:0000256" key="7">
    <source>
        <dbReference type="SAM" id="Phobius"/>
    </source>
</evidence>
<evidence type="ECO:0000256" key="1">
    <source>
        <dbReference type="ARBA" id="ARBA00004651"/>
    </source>
</evidence>
<evidence type="ECO:0000256" key="4">
    <source>
        <dbReference type="ARBA" id="ARBA00022989"/>
    </source>
</evidence>
<feature type="transmembrane region" description="Helical" evidence="7">
    <location>
        <begin position="84"/>
        <end position="109"/>
    </location>
</feature>
<keyword evidence="2" id="KW-1003">Cell membrane</keyword>
<feature type="transmembrane region" description="Helical" evidence="7">
    <location>
        <begin position="293"/>
        <end position="321"/>
    </location>
</feature>
<keyword evidence="3 7" id="KW-0812">Transmembrane</keyword>
<evidence type="ECO:0000313" key="9">
    <source>
        <dbReference type="Proteomes" id="UP000599074"/>
    </source>
</evidence>